<dbReference type="CDD" id="cd07521">
    <property type="entry name" value="HAD_FCP1-like"/>
    <property type="match status" value="1"/>
</dbReference>
<evidence type="ECO:0000256" key="9">
    <source>
        <dbReference type="ARBA" id="ARBA00023211"/>
    </source>
</evidence>
<evidence type="ECO:0000256" key="6">
    <source>
        <dbReference type="ARBA" id="ARBA00022801"/>
    </source>
</evidence>
<dbReference type="Pfam" id="PF00533">
    <property type="entry name" value="BRCT"/>
    <property type="match status" value="1"/>
</dbReference>
<dbReference type="eggNOG" id="KOG0698">
    <property type="taxonomic scope" value="Eukaryota"/>
</dbReference>
<organism evidence="19">
    <name type="scientific">Chlorella variabilis</name>
    <name type="common">Green alga</name>
    <dbReference type="NCBI Taxonomy" id="554065"/>
    <lineage>
        <taxon>Eukaryota</taxon>
        <taxon>Viridiplantae</taxon>
        <taxon>Chlorophyta</taxon>
        <taxon>core chlorophytes</taxon>
        <taxon>Trebouxiophyceae</taxon>
        <taxon>Chlorellales</taxon>
        <taxon>Chlorellaceae</taxon>
        <taxon>Chlorella clade</taxon>
        <taxon>Chlorella</taxon>
    </lineage>
</organism>
<dbReference type="OrthoDB" id="10249888at2759"/>
<dbReference type="STRING" id="554065.E1Z3S1"/>
<dbReference type="SMART" id="SM00292">
    <property type="entry name" value="BRCT"/>
    <property type="match status" value="1"/>
</dbReference>
<keyword evidence="19" id="KW-1185">Reference proteome</keyword>
<sequence>MSDSDLEEGEILEEGELPAEVAVPPLTAEEQAKHDAREMAELAADVKGLARSLTLQECLKDLERVCSNLKSALRKTSAYLRLLKQRDASVTGADGSEALAELGAVLLGGLKALHVYSNTGQGRSMPDARGPVQAAWSARGELLTAAQQQQLEGFLSNSKNFAALLEQRSPSPQPVRREYVPAPRQQPQQKERKRQQESSEQEAEQEEEQPRLSKRQLKRLQAQQRAEAAAEAKAQQAVHAAQGVQLAAQQEQGRAAEEAEAAANKRYKLTIKLGATSLTGALPDAPQLPPPPSLPPAPAVALGADWPQHGQQRQQQQQQQQPGMTAAEQQAGVANGSGALPQLGLNPAAVEHAANGSPAVEELLGRGKLCLVLDLDHTLLNSATFAEVGPTLHDSLKARAASEAATLPEDQRLLFRIDGIKMWTKLRPGVHKFLQRAARYYQLWIHTNGNRAYADSVVRLLDRGGAIFGDRIIAQGAERVDQMVPDQAKRLMQGLDERESITVIVDDSHSVWSQHRHNLVAVERYIYFPSSRASLGLKGPSLLDANRDECPEQGMLMVALSVLVRVHGAVMRALAAPPTVLPGGEVVFQNWDARQALAQERQKVLAGVHLVFTRVIPLEMEPESHPLWRLAQSFGARCSGSLDASTTHVIAGASGTEKVLSARSMGKWVVTPAWLECSCILWKRAHEERFLPPASVAAPAEEGARTLTLSSGRPGRLTFTIKPRAPPLPYSEALHASIRRDTITAAKLLEVAVPRAADDAAPRLQQQLEGLGALEPYEDTLQSGHSTAVEALLRQWRLDAPSQPPGFDRQCQLTVPDVADAAVATCGGRSRGQWKSSNQDAFLACPVASPSGASPALLLGVFDGHGCGGDNASHTAAGGLAGAVPAIRNQLRADAGWSRDGASASAAPVPQQALVRAFQAVAASMRYDSDFQDCGAAAVACLVEEDSITAAWAGDCRAVVGLSVDTAAGPSVLVHALTQDHKPSSPLERSRIASSGKGRVVQLRRGQPHRLCGTLEDSTLSLSRAFGDAWAVPLGLTAEPDAVSLMLPPAVPTTTAASSASSPSCPLDSFVIGSFVSADVDDATPAAGPARHVLVLGSDGLWDMLSNDAAVAIAMSSSSAEAAASALLHAAQRKWAAAYSGAYADDITVAVAFLPA</sequence>
<feature type="compositionally biased region" description="Pro residues" evidence="14">
    <location>
        <begin position="286"/>
        <end position="298"/>
    </location>
</feature>
<evidence type="ECO:0000259" key="17">
    <source>
        <dbReference type="PROSITE" id="PS51746"/>
    </source>
</evidence>
<comment type="subcellular location">
    <subcellularLocation>
        <location evidence="3">Nucleus</location>
    </subcellularLocation>
</comment>
<feature type="region of interest" description="Disordered" evidence="14">
    <location>
        <begin position="168"/>
        <end position="224"/>
    </location>
</feature>
<dbReference type="KEGG" id="cvr:CHLNCDRAFT_138191"/>
<evidence type="ECO:0000256" key="14">
    <source>
        <dbReference type="SAM" id="MobiDB-lite"/>
    </source>
</evidence>
<dbReference type="AlphaFoldDB" id="E1Z3S1"/>
<dbReference type="InterPro" id="IPR023214">
    <property type="entry name" value="HAD_sf"/>
</dbReference>
<dbReference type="CDD" id="cd00143">
    <property type="entry name" value="PP2Cc"/>
    <property type="match status" value="1"/>
</dbReference>
<dbReference type="PANTHER" id="PTHR23081:SF36">
    <property type="entry name" value="RNA POLYMERASE II SUBUNIT A C-TERMINAL DOMAIN PHOSPHATASE"/>
    <property type="match status" value="1"/>
</dbReference>
<dbReference type="SUPFAM" id="SSF81606">
    <property type="entry name" value="PP2C-like"/>
    <property type="match status" value="1"/>
</dbReference>
<evidence type="ECO:0000259" key="15">
    <source>
        <dbReference type="PROSITE" id="PS50172"/>
    </source>
</evidence>
<name>E1Z3S1_CHLVA</name>
<dbReference type="InterPro" id="IPR000222">
    <property type="entry name" value="PP2C_BS"/>
</dbReference>
<dbReference type="SUPFAM" id="SSF52113">
    <property type="entry name" value="BRCT domain"/>
    <property type="match status" value="1"/>
</dbReference>
<proteinExistence type="inferred from homology"/>
<evidence type="ECO:0000256" key="5">
    <source>
        <dbReference type="ARBA" id="ARBA00022723"/>
    </source>
</evidence>
<dbReference type="GeneID" id="17358540"/>
<keyword evidence="10" id="KW-0539">Nucleus</keyword>
<dbReference type="EC" id="3.1.3.16" evidence="4"/>
<dbReference type="Gene3D" id="3.60.40.10">
    <property type="entry name" value="PPM-type phosphatase domain"/>
    <property type="match status" value="1"/>
</dbReference>
<keyword evidence="8 13" id="KW-0904">Protein phosphatase</keyword>
<dbReference type="SMART" id="SM00332">
    <property type="entry name" value="PP2Cc"/>
    <property type="match status" value="1"/>
</dbReference>
<feature type="domain" description="BRCT" evidence="15">
    <location>
        <begin position="600"/>
        <end position="675"/>
    </location>
</feature>
<evidence type="ECO:0000256" key="7">
    <source>
        <dbReference type="ARBA" id="ARBA00022842"/>
    </source>
</evidence>
<dbReference type="InParanoid" id="E1Z3S1"/>
<feature type="domain" description="FCP1 homology" evidence="16">
    <location>
        <begin position="364"/>
        <end position="545"/>
    </location>
</feature>
<dbReference type="PROSITE" id="PS01032">
    <property type="entry name" value="PPM_1"/>
    <property type="match status" value="1"/>
</dbReference>
<keyword evidence="5" id="KW-0479">Metal-binding</keyword>
<feature type="domain" description="PPM-type phosphatase" evidence="17">
    <location>
        <begin position="825"/>
        <end position="1154"/>
    </location>
</feature>
<dbReference type="InterPro" id="IPR036457">
    <property type="entry name" value="PPM-type-like_dom_sf"/>
</dbReference>
<keyword evidence="6 13" id="KW-0378">Hydrolase</keyword>
<evidence type="ECO:0000256" key="11">
    <source>
        <dbReference type="ARBA" id="ARBA00047761"/>
    </source>
</evidence>
<evidence type="ECO:0000256" key="3">
    <source>
        <dbReference type="ARBA" id="ARBA00004123"/>
    </source>
</evidence>
<feature type="region of interest" description="Disordered" evidence="14">
    <location>
        <begin position="281"/>
        <end position="331"/>
    </location>
</feature>
<dbReference type="InterPro" id="IPR036420">
    <property type="entry name" value="BRCT_dom_sf"/>
</dbReference>
<dbReference type="PANTHER" id="PTHR23081">
    <property type="entry name" value="RNA POLYMERASE II CTD PHOSPHATASE"/>
    <property type="match status" value="1"/>
</dbReference>
<dbReference type="PROSITE" id="PS51746">
    <property type="entry name" value="PPM_2"/>
    <property type="match status" value="1"/>
</dbReference>
<evidence type="ECO:0000313" key="18">
    <source>
        <dbReference type="EMBL" id="EFN59530.1"/>
    </source>
</evidence>
<evidence type="ECO:0000256" key="4">
    <source>
        <dbReference type="ARBA" id="ARBA00013081"/>
    </source>
</evidence>
<dbReference type="Gene3D" id="3.40.50.10190">
    <property type="entry name" value="BRCT domain"/>
    <property type="match status" value="1"/>
</dbReference>
<evidence type="ECO:0000256" key="13">
    <source>
        <dbReference type="RuleBase" id="RU003465"/>
    </source>
</evidence>
<dbReference type="InterPro" id="IPR039189">
    <property type="entry name" value="Fcp1"/>
</dbReference>
<accession>E1Z3S1</accession>
<protein>
    <recommendedName>
        <fullName evidence="4">protein-serine/threonine phosphatase</fullName>
        <ecNumber evidence="4">3.1.3.16</ecNumber>
    </recommendedName>
</protein>
<dbReference type="SUPFAM" id="SSF56784">
    <property type="entry name" value="HAD-like"/>
    <property type="match status" value="1"/>
</dbReference>
<comment type="cofactor">
    <cofactor evidence="2">
        <name>Mg(2+)</name>
        <dbReference type="ChEBI" id="CHEBI:18420"/>
    </cofactor>
</comment>
<dbReference type="Pfam" id="PF00481">
    <property type="entry name" value="PP2C"/>
    <property type="match status" value="1"/>
</dbReference>
<keyword evidence="7" id="KW-0460">Magnesium</keyword>
<comment type="catalytic activity">
    <reaction evidence="12">
        <text>O-phospho-L-threonyl-[protein] + H2O = L-threonyl-[protein] + phosphate</text>
        <dbReference type="Rhea" id="RHEA:47004"/>
        <dbReference type="Rhea" id="RHEA-COMP:11060"/>
        <dbReference type="Rhea" id="RHEA-COMP:11605"/>
        <dbReference type="ChEBI" id="CHEBI:15377"/>
        <dbReference type="ChEBI" id="CHEBI:30013"/>
        <dbReference type="ChEBI" id="CHEBI:43474"/>
        <dbReference type="ChEBI" id="CHEBI:61977"/>
        <dbReference type="EC" id="3.1.3.16"/>
    </reaction>
</comment>
<dbReference type="PROSITE" id="PS50172">
    <property type="entry name" value="BRCT"/>
    <property type="match status" value="1"/>
</dbReference>
<dbReference type="Proteomes" id="UP000008141">
    <property type="component" value="Unassembled WGS sequence"/>
</dbReference>
<evidence type="ECO:0000256" key="8">
    <source>
        <dbReference type="ARBA" id="ARBA00022912"/>
    </source>
</evidence>
<dbReference type="InterPro" id="IPR001357">
    <property type="entry name" value="BRCT_dom"/>
</dbReference>
<feature type="compositionally biased region" description="Low complexity" evidence="14">
    <location>
        <begin position="311"/>
        <end position="321"/>
    </location>
</feature>
<evidence type="ECO:0000313" key="19">
    <source>
        <dbReference type="Proteomes" id="UP000008141"/>
    </source>
</evidence>
<dbReference type="EMBL" id="GL433836">
    <property type="protein sequence ID" value="EFN59530.1"/>
    <property type="molecule type" value="Genomic_DNA"/>
</dbReference>
<evidence type="ECO:0000256" key="1">
    <source>
        <dbReference type="ARBA" id="ARBA00001936"/>
    </source>
</evidence>
<reference evidence="18 19" key="1">
    <citation type="journal article" date="2010" name="Plant Cell">
        <title>The Chlorella variabilis NC64A genome reveals adaptation to photosymbiosis, coevolution with viruses, and cryptic sex.</title>
        <authorList>
            <person name="Blanc G."/>
            <person name="Duncan G."/>
            <person name="Agarkova I."/>
            <person name="Borodovsky M."/>
            <person name="Gurnon J."/>
            <person name="Kuo A."/>
            <person name="Lindquist E."/>
            <person name="Lucas S."/>
            <person name="Pangilinan J."/>
            <person name="Polle J."/>
            <person name="Salamov A."/>
            <person name="Terry A."/>
            <person name="Yamada T."/>
            <person name="Dunigan D.D."/>
            <person name="Grigoriev I.V."/>
            <person name="Claverie J.M."/>
            <person name="Van Etten J.L."/>
        </authorList>
    </citation>
    <scope>NUCLEOTIDE SEQUENCE [LARGE SCALE GENOMIC DNA]</scope>
    <source>
        <strain evidence="18 19">NC64A</strain>
    </source>
</reference>
<feature type="region of interest" description="Disordered" evidence="14">
    <location>
        <begin position="1"/>
        <end position="36"/>
    </location>
</feature>
<dbReference type="Pfam" id="PF03031">
    <property type="entry name" value="NIF"/>
    <property type="match status" value="1"/>
</dbReference>
<dbReference type="CDD" id="cd17729">
    <property type="entry name" value="BRCT_CTDP1"/>
    <property type="match status" value="1"/>
</dbReference>
<dbReference type="Gene3D" id="3.40.50.1000">
    <property type="entry name" value="HAD superfamily/HAD-like"/>
    <property type="match status" value="1"/>
</dbReference>
<comment type="catalytic activity">
    <reaction evidence="11">
        <text>O-phospho-L-seryl-[protein] + H2O = L-seryl-[protein] + phosphate</text>
        <dbReference type="Rhea" id="RHEA:20629"/>
        <dbReference type="Rhea" id="RHEA-COMP:9863"/>
        <dbReference type="Rhea" id="RHEA-COMP:11604"/>
        <dbReference type="ChEBI" id="CHEBI:15377"/>
        <dbReference type="ChEBI" id="CHEBI:29999"/>
        <dbReference type="ChEBI" id="CHEBI:43474"/>
        <dbReference type="ChEBI" id="CHEBI:83421"/>
        <dbReference type="EC" id="3.1.3.16"/>
    </reaction>
</comment>
<dbReference type="SMART" id="SM00577">
    <property type="entry name" value="CPDc"/>
    <property type="match status" value="1"/>
</dbReference>
<evidence type="ECO:0000256" key="12">
    <source>
        <dbReference type="ARBA" id="ARBA00048336"/>
    </source>
</evidence>
<keyword evidence="9" id="KW-0464">Manganese</keyword>
<gene>
    <name evidence="18" type="ORF">CHLNCDRAFT_138191</name>
</gene>
<dbReference type="InterPro" id="IPR001932">
    <property type="entry name" value="PPM-type_phosphatase-like_dom"/>
</dbReference>
<feature type="compositionally biased region" description="Acidic residues" evidence="14">
    <location>
        <begin position="1"/>
        <end position="17"/>
    </location>
</feature>
<dbReference type="InterPro" id="IPR004274">
    <property type="entry name" value="FCP1_dom"/>
</dbReference>
<dbReference type="GO" id="GO:0046872">
    <property type="term" value="F:metal ion binding"/>
    <property type="evidence" value="ECO:0007669"/>
    <property type="project" value="UniProtKB-KW"/>
</dbReference>
<dbReference type="RefSeq" id="XP_005851632.1">
    <property type="nucleotide sequence ID" value="XM_005851570.1"/>
</dbReference>
<dbReference type="GO" id="GO:0008420">
    <property type="term" value="F:RNA polymerase II CTD heptapeptide repeat phosphatase activity"/>
    <property type="evidence" value="ECO:0007669"/>
    <property type="project" value="InterPro"/>
</dbReference>
<dbReference type="eggNOG" id="KOG0323">
    <property type="taxonomic scope" value="Eukaryota"/>
</dbReference>
<evidence type="ECO:0000256" key="2">
    <source>
        <dbReference type="ARBA" id="ARBA00001946"/>
    </source>
</evidence>
<evidence type="ECO:0000259" key="16">
    <source>
        <dbReference type="PROSITE" id="PS50969"/>
    </source>
</evidence>
<comment type="cofactor">
    <cofactor evidence="1">
        <name>Mn(2+)</name>
        <dbReference type="ChEBI" id="CHEBI:29035"/>
    </cofactor>
</comment>
<dbReference type="GO" id="GO:0005634">
    <property type="term" value="C:nucleus"/>
    <property type="evidence" value="ECO:0007669"/>
    <property type="project" value="UniProtKB-SubCell"/>
</dbReference>
<dbReference type="PROSITE" id="PS50969">
    <property type="entry name" value="FCP1"/>
    <property type="match status" value="1"/>
</dbReference>
<comment type="similarity">
    <text evidence="13">Belongs to the PP2C family.</text>
</comment>
<evidence type="ECO:0000256" key="10">
    <source>
        <dbReference type="ARBA" id="ARBA00023242"/>
    </source>
</evidence>
<dbReference type="InterPro" id="IPR036412">
    <property type="entry name" value="HAD-like_sf"/>
</dbReference>